<dbReference type="GO" id="GO:0035721">
    <property type="term" value="P:intraciliary retrograde transport"/>
    <property type="evidence" value="ECO:0007669"/>
    <property type="project" value="TreeGrafter"/>
</dbReference>
<dbReference type="GO" id="GO:0005929">
    <property type="term" value="C:cilium"/>
    <property type="evidence" value="ECO:0007669"/>
    <property type="project" value="TreeGrafter"/>
</dbReference>
<gene>
    <name evidence="3" type="ORF">Cvel_25136</name>
</gene>
<organism evidence="3">
    <name type="scientific">Chromera velia CCMP2878</name>
    <dbReference type="NCBI Taxonomy" id="1169474"/>
    <lineage>
        <taxon>Eukaryota</taxon>
        <taxon>Sar</taxon>
        <taxon>Alveolata</taxon>
        <taxon>Colpodellida</taxon>
        <taxon>Chromeraceae</taxon>
        <taxon>Chromera</taxon>
    </lineage>
</organism>
<protein>
    <submittedName>
        <fullName evidence="3">Uncharacterized protein</fullName>
    </submittedName>
</protein>
<keyword evidence="1" id="KW-0970">Cilium biogenesis/degradation</keyword>
<dbReference type="EMBL" id="CDMZ01001994">
    <property type="protein sequence ID" value="CEM40204.1"/>
    <property type="molecule type" value="Genomic_DNA"/>
</dbReference>
<accession>A0A0G4H8E3</accession>
<dbReference type="VEuPathDB" id="CryptoDB:Cvel_25136"/>
<sequence>MATEIPSSNAPTQGGAKKGIGNMFGFGGGSKEGANGGAGGAPAESLFKQAQANANLEADPIAAEERKKNARDNWDDGVEDLQVIPDLDQEQEQEEDITRQVAAPPVIAEQKLKPVSQGGPSKDVRSRLPPNPEPNVDLTLLMVSLCPDVQAVTEDDVQWEREQIFQEMAAIFAQPDSEASKQPGDKDGTGKGTAGAGGKAGVSVTSQGVFYDAPY</sequence>
<evidence type="ECO:0000256" key="2">
    <source>
        <dbReference type="SAM" id="MobiDB-lite"/>
    </source>
</evidence>
<feature type="compositionally biased region" description="Gly residues" evidence="2">
    <location>
        <begin position="16"/>
        <end position="40"/>
    </location>
</feature>
<dbReference type="PANTHER" id="PTHR33724:SF1">
    <property type="entry name" value="INTRAFLAGELLAR TRANSPORT PROTEIN 43 HOMOLOG"/>
    <property type="match status" value="1"/>
</dbReference>
<feature type="region of interest" description="Disordered" evidence="2">
    <location>
        <begin position="1"/>
        <end position="135"/>
    </location>
</feature>
<dbReference type="AlphaFoldDB" id="A0A0G4H8E3"/>
<dbReference type="GO" id="GO:0030991">
    <property type="term" value="C:intraciliary transport particle A"/>
    <property type="evidence" value="ECO:0007669"/>
    <property type="project" value="InterPro"/>
</dbReference>
<dbReference type="PANTHER" id="PTHR33724">
    <property type="entry name" value="INTRAFLAGELLAR TRANSPORT PROTEIN 43 HOMOLOG"/>
    <property type="match status" value="1"/>
</dbReference>
<evidence type="ECO:0000313" key="3">
    <source>
        <dbReference type="EMBL" id="CEM40204.1"/>
    </source>
</evidence>
<feature type="compositionally biased region" description="Polar residues" evidence="2">
    <location>
        <begin position="1"/>
        <end position="12"/>
    </location>
</feature>
<reference evidence="3" key="1">
    <citation type="submission" date="2014-11" db="EMBL/GenBank/DDBJ databases">
        <authorList>
            <person name="Otto D Thomas"/>
            <person name="Naeem Raeece"/>
        </authorList>
    </citation>
    <scope>NUCLEOTIDE SEQUENCE</scope>
</reference>
<feature type="compositionally biased region" description="Gly residues" evidence="2">
    <location>
        <begin position="190"/>
        <end position="200"/>
    </location>
</feature>
<feature type="region of interest" description="Disordered" evidence="2">
    <location>
        <begin position="172"/>
        <end position="203"/>
    </location>
</feature>
<evidence type="ECO:0000256" key="1">
    <source>
        <dbReference type="ARBA" id="ARBA00022794"/>
    </source>
</evidence>
<dbReference type="InterPro" id="IPR029302">
    <property type="entry name" value="IFT43"/>
</dbReference>
<name>A0A0G4H8E3_9ALVE</name>
<proteinExistence type="predicted"/>
<feature type="compositionally biased region" description="Basic and acidic residues" evidence="2">
    <location>
        <begin position="63"/>
        <end position="74"/>
    </location>
</feature>
<dbReference type="Pfam" id="PF15305">
    <property type="entry name" value="IFT43"/>
    <property type="match status" value="1"/>
</dbReference>